<gene>
    <name evidence="1" type="ORF">J6TS1_13700</name>
</gene>
<sequence length="50" mass="5852">MSVKNEDDIVFDKRVASFGSELFDGRQYICRIDREKAQKGKNKDKKREDG</sequence>
<comment type="caution">
    <text evidence="1">The sequence shown here is derived from an EMBL/GenBank/DDBJ whole genome shotgun (WGS) entry which is preliminary data.</text>
</comment>
<organism evidence="1 2">
    <name type="scientific">Siminovitchia terrae</name>
    <name type="common">Bacillus terrae</name>
    <dbReference type="NCBI Taxonomy" id="1914933"/>
    <lineage>
        <taxon>Bacteria</taxon>
        <taxon>Bacillati</taxon>
        <taxon>Bacillota</taxon>
        <taxon>Bacilli</taxon>
        <taxon>Bacillales</taxon>
        <taxon>Bacillaceae</taxon>
        <taxon>Siminovitchia</taxon>
    </lineage>
</organism>
<evidence type="ECO:0000313" key="2">
    <source>
        <dbReference type="Proteomes" id="UP000680670"/>
    </source>
</evidence>
<reference evidence="1 2" key="1">
    <citation type="submission" date="2021-03" db="EMBL/GenBank/DDBJ databases">
        <title>Antimicrobial resistance genes in bacteria isolated from Japanese honey, and their potential for conferring macrolide and lincosamide resistance in the American foulbrood pathogen Paenibacillus larvae.</title>
        <authorList>
            <person name="Okamoto M."/>
            <person name="Kumagai M."/>
            <person name="Kanamori H."/>
            <person name="Takamatsu D."/>
        </authorList>
    </citation>
    <scope>NUCLEOTIDE SEQUENCE [LARGE SCALE GENOMIC DNA]</scope>
    <source>
        <strain evidence="1 2">J6TS1</strain>
    </source>
</reference>
<accession>A0ABQ4KTY0</accession>
<dbReference type="EMBL" id="BORJ01000003">
    <property type="protein sequence ID" value="GIN95500.1"/>
    <property type="molecule type" value="Genomic_DNA"/>
</dbReference>
<keyword evidence="2" id="KW-1185">Reference proteome</keyword>
<dbReference type="Proteomes" id="UP000680670">
    <property type="component" value="Unassembled WGS sequence"/>
</dbReference>
<proteinExistence type="predicted"/>
<evidence type="ECO:0000313" key="1">
    <source>
        <dbReference type="EMBL" id="GIN95500.1"/>
    </source>
</evidence>
<protein>
    <submittedName>
        <fullName evidence="1">Uncharacterized protein</fullName>
    </submittedName>
</protein>
<name>A0ABQ4KTY0_SIMTE</name>